<name>A0AAV5HQL4_9ROSI</name>
<protein>
    <submittedName>
        <fullName evidence="1">Uncharacterized protein</fullName>
    </submittedName>
</protein>
<sequence>MALATGDRLRRGVPLRLLRLLHVPPLHPPSDVLHHLLMIRAPCCSNRFGPPILNFDFSIPSVMIG</sequence>
<dbReference type="EMBL" id="BPVZ01000005">
    <property type="protein sequence ID" value="GKU91102.1"/>
    <property type="molecule type" value="Genomic_DNA"/>
</dbReference>
<organism evidence="1 2">
    <name type="scientific">Rubroshorea leprosula</name>
    <dbReference type="NCBI Taxonomy" id="152421"/>
    <lineage>
        <taxon>Eukaryota</taxon>
        <taxon>Viridiplantae</taxon>
        <taxon>Streptophyta</taxon>
        <taxon>Embryophyta</taxon>
        <taxon>Tracheophyta</taxon>
        <taxon>Spermatophyta</taxon>
        <taxon>Magnoliopsida</taxon>
        <taxon>eudicotyledons</taxon>
        <taxon>Gunneridae</taxon>
        <taxon>Pentapetalae</taxon>
        <taxon>rosids</taxon>
        <taxon>malvids</taxon>
        <taxon>Malvales</taxon>
        <taxon>Dipterocarpaceae</taxon>
        <taxon>Rubroshorea</taxon>
    </lineage>
</organism>
<dbReference type="AlphaFoldDB" id="A0AAV5HQL4"/>
<gene>
    <name evidence="1" type="ORF">SLEP1_g5019</name>
</gene>
<reference evidence="1 2" key="1">
    <citation type="journal article" date="2021" name="Commun. Biol.">
        <title>The genome of Shorea leprosula (Dipterocarpaceae) highlights the ecological relevance of drought in aseasonal tropical rainforests.</title>
        <authorList>
            <person name="Ng K.K.S."/>
            <person name="Kobayashi M.J."/>
            <person name="Fawcett J.A."/>
            <person name="Hatakeyama M."/>
            <person name="Paape T."/>
            <person name="Ng C.H."/>
            <person name="Ang C.C."/>
            <person name="Tnah L.H."/>
            <person name="Lee C.T."/>
            <person name="Nishiyama T."/>
            <person name="Sese J."/>
            <person name="O'Brien M.J."/>
            <person name="Copetti D."/>
            <person name="Mohd Noor M.I."/>
            <person name="Ong R.C."/>
            <person name="Putra M."/>
            <person name="Sireger I.Z."/>
            <person name="Indrioko S."/>
            <person name="Kosugi Y."/>
            <person name="Izuno A."/>
            <person name="Isagi Y."/>
            <person name="Lee S.L."/>
            <person name="Shimizu K.K."/>
        </authorList>
    </citation>
    <scope>NUCLEOTIDE SEQUENCE [LARGE SCALE GENOMIC DNA]</scope>
    <source>
        <strain evidence="1">214</strain>
    </source>
</reference>
<evidence type="ECO:0000313" key="2">
    <source>
        <dbReference type="Proteomes" id="UP001054252"/>
    </source>
</evidence>
<accession>A0AAV5HQL4</accession>
<keyword evidence="2" id="KW-1185">Reference proteome</keyword>
<proteinExistence type="predicted"/>
<comment type="caution">
    <text evidence="1">The sequence shown here is derived from an EMBL/GenBank/DDBJ whole genome shotgun (WGS) entry which is preliminary data.</text>
</comment>
<evidence type="ECO:0000313" key="1">
    <source>
        <dbReference type="EMBL" id="GKU91102.1"/>
    </source>
</evidence>
<dbReference type="Proteomes" id="UP001054252">
    <property type="component" value="Unassembled WGS sequence"/>
</dbReference>